<reference evidence="2 3" key="1">
    <citation type="submission" date="2020-01" db="EMBL/GenBank/DDBJ databases">
        <title>Aspergillus terreus IFO 6365 whole genome shotgun sequence.</title>
        <authorList>
            <person name="Kanamasa S."/>
            <person name="Takahashi H."/>
        </authorList>
    </citation>
    <scope>NUCLEOTIDE SEQUENCE [LARGE SCALE GENOMIC DNA]</scope>
    <source>
        <strain evidence="2 3">IFO 6365</strain>
    </source>
</reference>
<dbReference type="AlphaFoldDB" id="A0A5M3YLV6"/>
<keyword evidence="3" id="KW-1185">Reference proteome</keyword>
<sequence length="503" mass="55779">MVGVPRSGGCPTCLSRKVKVSSALDHSRITLTQDYLWADTLPFHPTGLKCPGYTRPLDIRTQKPPFVAPPRDRKHPKPAAWVIARKPNTRPLLLPQITIDEVLAPNLAYEALSTQTKESFQGWLMYYFPRIYFSFKSRVDVNWMDFLRDIPPAHFPPALMWAIRALITFQMGTVQGNEMAIYSARHMYGRGLCHLRALLQTPAALSDECLASCILLGGYEILDGSSERSWISHTHGIRYIMSARGAAAHKSGIGRTMMLSFRPFLISEAFVMGEHCFLGDAEWTSLSNDATEKDGKKGKNNALGRIMDDAFDEFAKCPGYYAVTRNILASPTDPDNAVMDPLLSDIAHAKKRLRQLRAQLDIDQSMRVSDSFSGSVPAKYVDSTAQLISDGINSILALLGQLSTVLEADQSRRSVQRQARLVYGANCTPGQDPWRLSAEKISRRNDIRQPVLLCDPTAFTSSTRPIGDALDRFSLDLGMGSESTNASQPSEFAPTPGWKDLPP</sequence>
<accession>A0A5M3YLV6</accession>
<dbReference type="VEuPathDB" id="FungiDB:ATEG_01331"/>
<dbReference type="Pfam" id="PF11951">
    <property type="entry name" value="Fungal_trans_2"/>
    <property type="match status" value="1"/>
</dbReference>
<comment type="caution">
    <text evidence="2">The sequence shown here is derived from an EMBL/GenBank/DDBJ whole genome shotgun (WGS) entry which is preliminary data.</text>
</comment>
<dbReference type="PANTHER" id="PTHR38111:SF6">
    <property type="entry name" value="FINGER DOMAIN PROTEIN, PUTATIVE (AFU_ORTHOLOGUE AFUA_8G01940)-RELATED"/>
    <property type="match status" value="1"/>
</dbReference>
<dbReference type="Proteomes" id="UP000452235">
    <property type="component" value="Unassembled WGS sequence"/>
</dbReference>
<dbReference type="InterPro" id="IPR053178">
    <property type="entry name" value="Osmoadaptation_assoc"/>
</dbReference>
<organism evidence="2 3">
    <name type="scientific">Aspergillus terreus</name>
    <dbReference type="NCBI Taxonomy" id="33178"/>
    <lineage>
        <taxon>Eukaryota</taxon>
        <taxon>Fungi</taxon>
        <taxon>Dikarya</taxon>
        <taxon>Ascomycota</taxon>
        <taxon>Pezizomycotina</taxon>
        <taxon>Eurotiomycetes</taxon>
        <taxon>Eurotiomycetidae</taxon>
        <taxon>Eurotiales</taxon>
        <taxon>Aspergillaceae</taxon>
        <taxon>Aspergillus</taxon>
        <taxon>Aspergillus subgen. Circumdati</taxon>
    </lineage>
</organism>
<dbReference type="PANTHER" id="PTHR38111">
    <property type="entry name" value="ZN(2)-C6 FUNGAL-TYPE DOMAIN-CONTAINING PROTEIN-RELATED"/>
    <property type="match status" value="1"/>
</dbReference>
<name>A0A5M3YLV6_ASPTE</name>
<dbReference type="OrthoDB" id="3525185at2759"/>
<evidence type="ECO:0000313" key="2">
    <source>
        <dbReference type="EMBL" id="GFF12311.1"/>
    </source>
</evidence>
<proteinExistence type="predicted"/>
<feature type="region of interest" description="Disordered" evidence="1">
    <location>
        <begin position="480"/>
        <end position="503"/>
    </location>
</feature>
<feature type="compositionally biased region" description="Polar residues" evidence="1">
    <location>
        <begin position="481"/>
        <end position="490"/>
    </location>
</feature>
<protein>
    <submittedName>
        <fullName evidence="2">Uncharacterized protein</fullName>
    </submittedName>
</protein>
<gene>
    <name evidence="2" type="ORF">ATEIFO6365_0001053400</name>
</gene>
<dbReference type="EMBL" id="BLJY01000001">
    <property type="protein sequence ID" value="GFF12311.1"/>
    <property type="molecule type" value="Genomic_DNA"/>
</dbReference>
<evidence type="ECO:0000313" key="3">
    <source>
        <dbReference type="Proteomes" id="UP000452235"/>
    </source>
</evidence>
<dbReference type="InterPro" id="IPR021858">
    <property type="entry name" value="Fun_TF"/>
</dbReference>
<evidence type="ECO:0000256" key="1">
    <source>
        <dbReference type="SAM" id="MobiDB-lite"/>
    </source>
</evidence>